<dbReference type="PANTHER" id="PTHR46477:SF5">
    <property type="entry name" value="PHORBOL-ESTER_DAG-TYPE DOMAIN-CONTAINING PROTEIN"/>
    <property type="match status" value="1"/>
</dbReference>
<evidence type="ECO:0000313" key="6">
    <source>
        <dbReference type="Proteomes" id="UP001281410"/>
    </source>
</evidence>
<feature type="domain" description="Phorbol-ester/DAG-type" evidence="4">
    <location>
        <begin position="11"/>
        <end position="58"/>
    </location>
</feature>
<keyword evidence="6" id="KW-1185">Reference proteome</keyword>
<gene>
    <name evidence="5" type="ORF">Dsin_004085</name>
</gene>
<name>A0AAE0BAQ4_9ROSI</name>
<evidence type="ECO:0000256" key="2">
    <source>
        <dbReference type="ARBA" id="ARBA00022737"/>
    </source>
</evidence>
<reference evidence="5" key="1">
    <citation type="journal article" date="2023" name="Plant J.">
        <title>Genome sequences and population genomics provide insights into the demographic history, inbreeding, and mutation load of two 'living fossil' tree species of Dipteronia.</title>
        <authorList>
            <person name="Feng Y."/>
            <person name="Comes H.P."/>
            <person name="Chen J."/>
            <person name="Zhu S."/>
            <person name="Lu R."/>
            <person name="Zhang X."/>
            <person name="Li P."/>
            <person name="Qiu J."/>
            <person name="Olsen K.M."/>
            <person name="Qiu Y."/>
        </authorList>
    </citation>
    <scope>NUCLEOTIDE SEQUENCE</scope>
    <source>
        <strain evidence="5">NBL</strain>
    </source>
</reference>
<dbReference type="Proteomes" id="UP001281410">
    <property type="component" value="Unassembled WGS sequence"/>
</dbReference>
<dbReference type="PANTHER" id="PTHR46477">
    <property type="entry name" value="CYSTEINE/HISTIDINE-RICH C1 DOMAIN FAMILY PROTEIN"/>
    <property type="match status" value="1"/>
</dbReference>
<evidence type="ECO:0000256" key="1">
    <source>
        <dbReference type="ARBA" id="ARBA00022723"/>
    </source>
</evidence>
<evidence type="ECO:0000259" key="4">
    <source>
        <dbReference type="PROSITE" id="PS50081"/>
    </source>
</evidence>
<evidence type="ECO:0000313" key="5">
    <source>
        <dbReference type="EMBL" id="KAK3232204.1"/>
    </source>
</evidence>
<dbReference type="InterPro" id="IPR002219">
    <property type="entry name" value="PKC_DAG/PE"/>
</dbReference>
<dbReference type="InterPro" id="IPR046349">
    <property type="entry name" value="C1-like_sf"/>
</dbReference>
<keyword evidence="1" id="KW-0479">Metal-binding</keyword>
<protein>
    <recommendedName>
        <fullName evidence="4">Phorbol-ester/DAG-type domain-containing protein</fullName>
    </recommendedName>
</protein>
<dbReference type="EMBL" id="JANJYJ010000001">
    <property type="protein sequence ID" value="KAK3232204.1"/>
    <property type="molecule type" value="Genomic_DNA"/>
</dbReference>
<accession>A0AAE0BAQ4</accession>
<dbReference type="Gene3D" id="3.30.60.20">
    <property type="match status" value="1"/>
</dbReference>
<keyword evidence="3" id="KW-0862">Zinc</keyword>
<dbReference type="GO" id="GO:0046872">
    <property type="term" value="F:metal ion binding"/>
    <property type="evidence" value="ECO:0007669"/>
    <property type="project" value="UniProtKB-KW"/>
</dbReference>
<proteinExistence type="predicted"/>
<dbReference type="SUPFAM" id="SSF57889">
    <property type="entry name" value="Cysteine-rich domain"/>
    <property type="match status" value="2"/>
</dbReference>
<keyword evidence="2" id="KW-0677">Repeat</keyword>
<comment type="caution">
    <text evidence="5">The sequence shown here is derived from an EMBL/GenBank/DDBJ whole genome shotgun (WGS) entry which is preliminary data.</text>
</comment>
<dbReference type="InterPro" id="IPR004146">
    <property type="entry name" value="DC1"/>
</dbReference>
<dbReference type="Pfam" id="PF03107">
    <property type="entry name" value="C1_2"/>
    <property type="match status" value="1"/>
</dbReference>
<dbReference type="PROSITE" id="PS50081">
    <property type="entry name" value="ZF_DAG_PE_2"/>
    <property type="match status" value="1"/>
</dbReference>
<sequence length="182" mass="21293">MEVIHHESHPDHPLVLKSYDKLYTCDGCKEFGFGSTCRCEKCDFDLHEECAHADQFTSHDFFKNATFEFLTKPPGLRKRLCDGCGREVKGFVYHCKELGWDLHPCCHSLPSKVEFDYVEFRLRDRVTPINMGFVSLTEQEVQLHNWCLTIERERERESQRGVCRVEREARNTLQDFGSGLLE</sequence>
<evidence type="ECO:0000256" key="3">
    <source>
        <dbReference type="ARBA" id="ARBA00022833"/>
    </source>
</evidence>
<dbReference type="AlphaFoldDB" id="A0AAE0BAQ4"/>
<organism evidence="5 6">
    <name type="scientific">Dipteronia sinensis</name>
    <dbReference type="NCBI Taxonomy" id="43782"/>
    <lineage>
        <taxon>Eukaryota</taxon>
        <taxon>Viridiplantae</taxon>
        <taxon>Streptophyta</taxon>
        <taxon>Embryophyta</taxon>
        <taxon>Tracheophyta</taxon>
        <taxon>Spermatophyta</taxon>
        <taxon>Magnoliopsida</taxon>
        <taxon>eudicotyledons</taxon>
        <taxon>Gunneridae</taxon>
        <taxon>Pentapetalae</taxon>
        <taxon>rosids</taxon>
        <taxon>malvids</taxon>
        <taxon>Sapindales</taxon>
        <taxon>Sapindaceae</taxon>
        <taxon>Hippocastanoideae</taxon>
        <taxon>Acereae</taxon>
        <taxon>Dipteronia</taxon>
    </lineage>
</organism>